<organism evidence="1 2">
    <name type="scientific">Cereibacter changlensis</name>
    <dbReference type="NCBI Taxonomy" id="402884"/>
    <lineage>
        <taxon>Bacteria</taxon>
        <taxon>Pseudomonadati</taxon>
        <taxon>Pseudomonadota</taxon>
        <taxon>Alphaproteobacteria</taxon>
        <taxon>Rhodobacterales</taxon>
        <taxon>Paracoccaceae</taxon>
        <taxon>Cereibacter</taxon>
    </lineage>
</organism>
<dbReference type="GO" id="GO:0016740">
    <property type="term" value="F:transferase activity"/>
    <property type="evidence" value="ECO:0007669"/>
    <property type="project" value="UniProtKB-KW"/>
</dbReference>
<keyword evidence="1" id="KW-0808">Transferase</keyword>
<comment type="caution">
    <text evidence="1">The sequence shown here is derived from an EMBL/GenBank/DDBJ whole genome shotgun (WGS) entry which is preliminary data.</text>
</comment>
<dbReference type="RefSeq" id="WP_136793327.1">
    <property type="nucleotide sequence ID" value="NZ_SWAU01000151.1"/>
</dbReference>
<dbReference type="InterPro" id="IPR043137">
    <property type="entry name" value="GGT_ssub_C"/>
</dbReference>
<evidence type="ECO:0000313" key="1">
    <source>
        <dbReference type="EMBL" id="TKA95765.1"/>
    </source>
</evidence>
<evidence type="ECO:0000313" key="2">
    <source>
        <dbReference type="Proteomes" id="UP000306340"/>
    </source>
</evidence>
<dbReference type="InterPro" id="IPR043138">
    <property type="entry name" value="GGT_lsub"/>
</dbReference>
<dbReference type="AlphaFoldDB" id="A0A4U0YVH3"/>
<accession>A0A4U0YVH3</accession>
<dbReference type="SUPFAM" id="SSF56235">
    <property type="entry name" value="N-terminal nucleophile aminohydrolases (Ntn hydrolases)"/>
    <property type="match status" value="1"/>
</dbReference>
<proteinExistence type="predicted"/>
<dbReference type="Gene3D" id="1.10.246.130">
    <property type="match status" value="1"/>
</dbReference>
<dbReference type="InterPro" id="IPR029055">
    <property type="entry name" value="Ntn_hydrolases_N"/>
</dbReference>
<dbReference type="Proteomes" id="UP000306340">
    <property type="component" value="Unassembled WGS sequence"/>
</dbReference>
<protein>
    <submittedName>
        <fullName evidence="1">Gamma-glutamyltransferase</fullName>
    </submittedName>
</protein>
<feature type="non-terminal residue" evidence="1">
    <location>
        <position position="1"/>
    </location>
</feature>
<dbReference type="Pfam" id="PF01019">
    <property type="entry name" value="G_glu_transpept"/>
    <property type="match status" value="1"/>
</dbReference>
<dbReference type="PANTHER" id="PTHR43881:SF5">
    <property type="entry name" value="GAMMA-GLUTAMYLTRANSPEPTIDASE"/>
    <property type="match status" value="1"/>
</dbReference>
<dbReference type="PRINTS" id="PR01210">
    <property type="entry name" value="GGTRANSPTASE"/>
</dbReference>
<dbReference type="Gene3D" id="3.60.20.40">
    <property type="match status" value="1"/>
</dbReference>
<name>A0A4U0YVH3_9RHOB</name>
<reference evidence="1 2" key="1">
    <citation type="submission" date="2019-04" db="EMBL/GenBank/DDBJ databases">
        <title>Crypto-aerobic microbial life in anoxic (sulfidic) marine sediments.</title>
        <authorList>
            <person name="Bhattacharya S."/>
            <person name="Roy C."/>
            <person name="Mondal N."/>
            <person name="Sarkar J."/>
            <person name="Mandal S."/>
            <person name="Rameez M.J."/>
            <person name="Ghosh W."/>
        </authorList>
    </citation>
    <scope>NUCLEOTIDE SEQUENCE [LARGE SCALE GENOMIC DNA]</scope>
    <source>
        <strain evidence="1 2">SBBC</strain>
    </source>
</reference>
<dbReference type="EMBL" id="SWAU01000151">
    <property type="protein sequence ID" value="TKA95765.1"/>
    <property type="molecule type" value="Genomic_DNA"/>
</dbReference>
<dbReference type="PANTHER" id="PTHR43881">
    <property type="entry name" value="GAMMA-GLUTAMYLTRANSPEPTIDASE (AFU_ORTHOLOGUE AFUA_4G13580)"/>
    <property type="match status" value="1"/>
</dbReference>
<gene>
    <name evidence="1" type="ORF">FAZ78_15085</name>
</gene>
<sequence length="447" mass="47016">AAARLETYAGHAEIPQRGVLAANTVAGTVGGWQKALEISRDWQQPLPHAALMASAIRHATTGFAVSRSQAALTATHLAALRAAPGFAETFLLDGAPPREADRMRLPRLAATLEALARDGFDSFYRGPLAARIAQDMARIDGLVTEADLAGWEAAEVAPLSLTLRDGSRLFNLPAPTQGMASLAILGIADLLPPGGTDSFEHVHGLIEATKAAFRQRDAIIGDPQLSGDQQAPLTAPALQAAARSIDMRRAAPWPHPATPGDTIWCGAVDAMGNMTSFIQSIFFEFGSGVVLQDSGLTWQNRGSSFTLATEGLRALAPGRKPFHTLNPAMAEFPDGRRMSYGTMGGEGQPQTQAAVFSRHARGVPLQEAVTRPRWLLGRTWGDAQTTLKLEADIGDGLIAALRAAGHDVELLPAHSSTMGHAGALVLHPDGLCEGATDPRSDGAVAAL</sequence>
<dbReference type="InterPro" id="IPR052896">
    <property type="entry name" value="GGT-like_enzyme"/>
</dbReference>